<dbReference type="PANTHER" id="PTHR16875:SF0">
    <property type="entry name" value="SELENOPROTEIN K"/>
    <property type="match status" value="1"/>
</dbReference>
<keyword evidence="3" id="KW-0712">Selenocysteine</keyword>
<reference evidence="8" key="1">
    <citation type="submission" date="2020-05" db="UniProtKB">
        <authorList>
            <consortium name="EnsemblMetazoa"/>
        </authorList>
    </citation>
    <scope>IDENTIFICATION</scope>
    <source>
        <strain evidence="8">SANGQUA</strain>
    </source>
</reference>
<keyword evidence="5 7" id="KW-0472">Membrane</keyword>
<dbReference type="Proteomes" id="UP000076407">
    <property type="component" value="Unassembled WGS sequence"/>
</dbReference>
<accession>A0A182WTJ4</accession>
<sequence length="94" mass="9597">MVYISRNGAVQEAQPWGVDRIKGLIMGFFNFLVMFFRTMLDFQGGGGSGGRDTTRGYGGSGGGGGGGGPPGGGPRRRPIGRPMTLSDCTIPGGG</sequence>
<dbReference type="GO" id="GO:0005794">
    <property type="term" value="C:Golgi apparatus"/>
    <property type="evidence" value="ECO:0007669"/>
    <property type="project" value="TreeGrafter"/>
</dbReference>
<name>A0A182WTJ4_ANOQN</name>
<feature type="transmembrane region" description="Helical" evidence="7">
    <location>
        <begin position="21"/>
        <end position="40"/>
    </location>
</feature>
<proteinExistence type="predicted"/>
<evidence type="ECO:0000256" key="1">
    <source>
        <dbReference type="ARBA" id="ARBA00004167"/>
    </source>
</evidence>
<dbReference type="GO" id="GO:0006816">
    <property type="term" value="P:calcium ion transport"/>
    <property type="evidence" value="ECO:0007669"/>
    <property type="project" value="TreeGrafter"/>
</dbReference>
<evidence type="ECO:0000313" key="8">
    <source>
        <dbReference type="EnsemblMetazoa" id="AQUA000848-PA"/>
    </source>
</evidence>
<evidence type="ECO:0000256" key="2">
    <source>
        <dbReference type="ARBA" id="ARBA00022692"/>
    </source>
</evidence>
<dbReference type="GO" id="GO:0032469">
    <property type="term" value="P:endoplasmic reticulum calcium ion homeostasis"/>
    <property type="evidence" value="ECO:0007669"/>
    <property type="project" value="TreeGrafter"/>
</dbReference>
<evidence type="ECO:0000313" key="9">
    <source>
        <dbReference type="Proteomes" id="UP000076407"/>
    </source>
</evidence>
<keyword evidence="4 7" id="KW-1133">Transmembrane helix</keyword>
<dbReference type="VEuPathDB" id="VectorBase:AQUA000848"/>
<evidence type="ECO:0000256" key="7">
    <source>
        <dbReference type="SAM" id="Phobius"/>
    </source>
</evidence>
<organism evidence="8 9">
    <name type="scientific">Anopheles quadriannulatus</name>
    <name type="common">Mosquito</name>
    <dbReference type="NCBI Taxonomy" id="34691"/>
    <lineage>
        <taxon>Eukaryota</taxon>
        <taxon>Metazoa</taxon>
        <taxon>Ecdysozoa</taxon>
        <taxon>Arthropoda</taxon>
        <taxon>Hexapoda</taxon>
        <taxon>Insecta</taxon>
        <taxon>Pterygota</taxon>
        <taxon>Neoptera</taxon>
        <taxon>Endopterygota</taxon>
        <taxon>Diptera</taxon>
        <taxon>Nematocera</taxon>
        <taxon>Culicoidea</taxon>
        <taxon>Culicidae</taxon>
        <taxon>Anophelinae</taxon>
        <taxon>Anopheles</taxon>
    </lineage>
</organism>
<comment type="subcellular location">
    <subcellularLocation>
        <location evidence="1">Membrane</location>
        <topology evidence="1">Single-pass membrane protein</topology>
    </subcellularLocation>
</comment>
<dbReference type="PANTHER" id="PTHR16875">
    <property type="entry name" value="SELENOPROTEIN K"/>
    <property type="match status" value="1"/>
</dbReference>
<evidence type="ECO:0000256" key="3">
    <source>
        <dbReference type="ARBA" id="ARBA00022933"/>
    </source>
</evidence>
<dbReference type="STRING" id="34691.A0A182WTJ4"/>
<dbReference type="GO" id="GO:0005789">
    <property type="term" value="C:endoplasmic reticulum membrane"/>
    <property type="evidence" value="ECO:0007669"/>
    <property type="project" value="TreeGrafter"/>
</dbReference>
<evidence type="ECO:0000256" key="4">
    <source>
        <dbReference type="ARBA" id="ARBA00022989"/>
    </source>
</evidence>
<protein>
    <recommendedName>
        <fullName evidence="10">Selenoprotein K</fullName>
    </recommendedName>
</protein>
<feature type="region of interest" description="Disordered" evidence="6">
    <location>
        <begin position="44"/>
        <end position="94"/>
    </location>
</feature>
<dbReference type="Pfam" id="PF10961">
    <property type="entry name" value="SelK_SelG"/>
    <property type="match status" value="1"/>
</dbReference>
<dbReference type="EnsemblMetazoa" id="AQUA000848-RA">
    <property type="protein sequence ID" value="AQUA000848-PA"/>
    <property type="gene ID" value="AQUA000848"/>
</dbReference>
<dbReference type="InterPro" id="IPR024491">
    <property type="entry name" value="Se_SelK/SelG"/>
</dbReference>
<dbReference type="AlphaFoldDB" id="A0A182WTJ4"/>
<evidence type="ECO:0000256" key="5">
    <source>
        <dbReference type="ARBA" id="ARBA00023136"/>
    </source>
</evidence>
<keyword evidence="9" id="KW-1185">Reference proteome</keyword>
<feature type="compositionally biased region" description="Gly residues" evidence="6">
    <location>
        <begin position="44"/>
        <end position="70"/>
    </location>
</feature>
<keyword evidence="2 7" id="KW-0812">Transmembrane</keyword>
<evidence type="ECO:0000256" key="6">
    <source>
        <dbReference type="SAM" id="MobiDB-lite"/>
    </source>
</evidence>
<evidence type="ECO:0008006" key="10">
    <source>
        <dbReference type="Google" id="ProtNLM"/>
    </source>
</evidence>